<dbReference type="CDD" id="cd05921">
    <property type="entry name" value="FCS"/>
    <property type="match status" value="1"/>
</dbReference>
<organism evidence="2 3">
    <name type="scientific">Pseudorhizobium flavum</name>
    <dbReference type="NCBI Taxonomy" id="1335061"/>
    <lineage>
        <taxon>Bacteria</taxon>
        <taxon>Pseudomonadati</taxon>
        <taxon>Pseudomonadota</taxon>
        <taxon>Alphaproteobacteria</taxon>
        <taxon>Hyphomicrobiales</taxon>
        <taxon>Rhizobiaceae</taxon>
        <taxon>Rhizobium/Agrobacterium group</taxon>
        <taxon>Pseudorhizobium</taxon>
    </lineage>
</organism>
<dbReference type="Pfam" id="PF23562">
    <property type="entry name" value="AMP-binding_C_3"/>
    <property type="match status" value="1"/>
</dbReference>
<dbReference type="GO" id="GO:0050563">
    <property type="term" value="F:trans-feruloyl-CoA synthase activity"/>
    <property type="evidence" value="ECO:0007669"/>
    <property type="project" value="UniProtKB-EC"/>
</dbReference>
<comment type="caution">
    <text evidence="2">The sequence shown here is derived from an EMBL/GenBank/DDBJ whole genome shotgun (WGS) entry which is preliminary data.</text>
</comment>
<evidence type="ECO:0000259" key="1">
    <source>
        <dbReference type="Pfam" id="PF00501"/>
    </source>
</evidence>
<evidence type="ECO:0000313" key="3">
    <source>
        <dbReference type="Proteomes" id="UP000535501"/>
    </source>
</evidence>
<evidence type="ECO:0000313" key="2">
    <source>
        <dbReference type="EMBL" id="MBB6181535.1"/>
    </source>
</evidence>
<dbReference type="Gene3D" id="3.40.50.12780">
    <property type="entry name" value="N-terminal domain of ligase-like"/>
    <property type="match status" value="1"/>
</dbReference>
<name>A0A7X0DE87_9HYPH</name>
<dbReference type="InterPro" id="IPR000873">
    <property type="entry name" value="AMP-dep_synth/lig_dom"/>
</dbReference>
<dbReference type="EMBL" id="JACHEJ010000010">
    <property type="protein sequence ID" value="MBB6181535.1"/>
    <property type="molecule type" value="Genomic_DNA"/>
</dbReference>
<dbReference type="AlphaFoldDB" id="A0A7X0DE87"/>
<sequence length="618" mass="68296">MANKAVREAQLWSPVLRWENCPNGEILIWREDQLGPYPAKMNERLVHWARTAPDRVWMADREGTGEWQTVSYRDALKCVRSIGQFLLDLGLSVDRPLLILSENSIAHALMALGAQHVGVPSAAIAPAYATSAIGLAKLEDIVRQVTPGLVFAESIDAFRDAVDTVFGSKFPVAGVRDIPTKRPDTYSFEDILRTQPGPEVDRAFDAVGPDTVAKFLFTSGTTGSPKAVIQTQRMLCSNQEMVADCYQYFREEPPVLVDWAPWSHTAAGNKCFNIAIYNGGTYYIDRGKPAPALIGQTIANLRDVSPTWYFNVPAGFEMLVEAMRHDEPLRKSFFKDLKMLMYAGAGMAQHTWDSLLELSESAIQRHVPLCTGIGSTETAPFALFCTEPQDRPGNIGIPAQGVKMKLVPFDDKYELRLKGPNVTPGYWRNEKLTAEAFDEEGFYRIGDAVRFACAGDPRKGFYFDGRTAENFKLQTGIWVAVGVLRAQLVNQFGGLVRDAVIAGENRMELGALLVPFMPALRALVEDGASMSDEEILDHPAVRKAIAGKLAEHQRAASGSATRVMRAMLMREPLRFEKGEVTDKGSINQRAVLAHRGELVEALYGDGRDVIRVEKELAA</sequence>
<dbReference type="Proteomes" id="UP000535501">
    <property type="component" value="Unassembled WGS sequence"/>
</dbReference>
<dbReference type="PROSITE" id="PS00455">
    <property type="entry name" value="AMP_BINDING"/>
    <property type="match status" value="1"/>
</dbReference>
<dbReference type="EC" id="6.2.1.34" evidence="2"/>
<gene>
    <name evidence="2" type="ORF">HNQ75_003522</name>
</gene>
<feature type="domain" description="AMP-dependent synthetase/ligase" evidence="1">
    <location>
        <begin position="47"/>
        <end position="427"/>
    </location>
</feature>
<reference evidence="2 3" key="1">
    <citation type="submission" date="2020-08" db="EMBL/GenBank/DDBJ databases">
        <title>Genomic Encyclopedia of Type Strains, Phase IV (KMG-IV): sequencing the most valuable type-strain genomes for metagenomic binning, comparative biology and taxonomic classification.</title>
        <authorList>
            <person name="Goeker M."/>
        </authorList>
    </citation>
    <scope>NUCLEOTIDE SEQUENCE [LARGE SCALE GENOMIC DNA]</scope>
    <source>
        <strain evidence="2 3">DSM 102134</strain>
    </source>
</reference>
<dbReference type="RefSeq" id="WP_077545930.1">
    <property type="nucleotide sequence ID" value="NZ_JACHEJ010000010.1"/>
</dbReference>
<dbReference type="Pfam" id="PF00501">
    <property type="entry name" value="AMP-binding"/>
    <property type="match status" value="1"/>
</dbReference>
<dbReference type="PANTHER" id="PTHR24096:SF420">
    <property type="entry name" value="LONG-CHAIN-FATTY-ACID--COA LIGASE-RELATED"/>
    <property type="match status" value="1"/>
</dbReference>
<protein>
    <submittedName>
        <fullName evidence="2">Feruloyl-CoA synthase</fullName>
        <ecNumber evidence="2">6.2.1.34</ecNumber>
    </submittedName>
</protein>
<accession>A0A7X0DE87</accession>
<keyword evidence="3" id="KW-1185">Reference proteome</keyword>
<proteinExistence type="predicted"/>
<dbReference type="InterPro" id="IPR042099">
    <property type="entry name" value="ANL_N_sf"/>
</dbReference>
<dbReference type="InterPro" id="IPR020845">
    <property type="entry name" value="AMP-binding_CS"/>
</dbReference>
<dbReference type="SUPFAM" id="SSF56801">
    <property type="entry name" value="Acetyl-CoA synthetase-like"/>
    <property type="match status" value="1"/>
</dbReference>
<keyword evidence="2" id="KW-0436">Ligase</keyword>
<dbReference type="PANTHER" id="PTHR24096">
    <property type="entry name" value="LONG-CHAIN-FATTY-ACID--COA LIGASE"/>
    <property type="match status" value="1"/>
</dbReference>